<evidence type="ECO:0000256" key="3">
    <source>
        <dbReference type="ARBA" id="ARBA00023125"/>
    </source>
</evidence>
<dbReference type="InterPro" id="IPR000847">
    <property type="entry name" value="LysR_HTH_N"/>
</dbReference>
<keyword evidence="2" id="KW-0805">Transcription regulation</keyword>
<dbReference type="Pfam" id="PF00126">
    <property type="entry name" value="HTH_1"/>
    <property type="match status" value="1"/>
</dbReference>
<evidence type="ECO:0000313" key="7">
    <source>
        <dbReference type="Proteomes" id="UP000032668"/>
    </source>
</evidence>
<feature type="domain" description="HTH lysR-type" evidence="5">
    <location>
        <begin position="1"/>
        <end position="58"/>
    </location>
</feature>
<dbReference type="FunFam" id="1.10.10.10:FF:000001">
    <property type="entry name" value="LysR family transcriptional regulator"/>
    <property type="match status" value="1"/>
</dbReference>
<evidence type="ECO:0000256" key="1">
    <source>
        <dbReference type="ARBA" id="ARBA00009437"/>
    </source>
</evidence>
<dbReference type="CDD" id="cd08420">
    <property type="entry name" value="PBP2_CysL_like"/>
    <property type="match status" value="1"/>
</dbReference>
<dbReference type="GO" id="GO:0000976">
    <property type="term" value="F:transcription cis-regulatory region binding"/>
    <property type="evidence" value="ECO:0007669"/>
    <property type="project" value="TreeGrafter"/>
</dbReference>
<dbReference type="RefSeq" id="WP_048879887.1">
    <property type="nucleotide sequence ID" value="NZ_BANC01000095.1"/>
</dbReference>
<name>A0A0D6PJC8_9PROT</name>
<dbReference type="STRING" id="1120923.SAMN02746095_01895"/>
<dbReference type="OrthoDB" id="9808620at2"/>
<keyword evidence="4" id="KW-0804">Transcription</keyword>
<keyword evidence="7" id="KW-1185">Reference proteome</keyword>
<dbReference type="GO" id="GO:0003700">
    <property type="term" value="F:DNA-binding transcription factor activity"/>
    <property type="evidence" value="ECO:0007669"/>
    <property type="project" value="InterPro"/>
</dbReference>
<dbReference type="Gene3D" id="1.10.10.10">
    <property type="entry name" value="Winged helix-like DNA-binding domain superfamily/Winged helix DNA-binding domain"/>
    <property type="match status" value="1"/>
</dbReference>
<dbReference type="EMBL" id="BANC01000095">
    <property type="protein sequence ID" value="GAN81506.1"/>
    <property type="molecule type" value="Genomic_DNA"/>
</dbReference>
<evidence type="ECO:0000256" key="2">
    <source>
        <dbReference type="ARBA" id="ARBA00023015"/>
    </source>
</evidence>
<comment type="similarity">
    <text evidence="1">Belongs to the LysR transcriptional regulatory family.</text>
</comment>
<reference evidence="6 7" key="1">
    <citation type="submission" date="2012-11" db="EMBL/GenBank/DDBJ databases">
        <title>Whole genome sequence of Acidocella aminolytica 101 = DSM 11237.</title>
        <authorList>
            <person name="Azuma Y."/>
            <person name="Higashiura N."/>
            <person name="Hirakawa H."/>
            <person name="Matsushita K."/>
        </authorList>
    </citation>
    <scope>NUCLEOTIDE SEQUENCE [LARGE SCALE GENOMIC DNA]</scope>
    <source>
        <strain evidence="7">101 / DSM 11237</strain>
    </source>
</reference>
<dbReference type="SUPFAM" id="SSF46785">
    <property type="entry name" value="Winged helix' DNA-binding domain"/>
    <property type="match status" value="1"/>
</dbReference>
<dbReference type="Gene3D" id="3.40.190.290">
    <property type="match status" value="1"/>
</dbReference>
<dbReference type="AlphaFoldDB" id="A0A0D6PJC8"/>
<dbReference type="Proteomes" id="UP000032668">
    <property type="component" value="Unassembled WGS sequence"/>
</dbReference>
<comment type="caution">
    <text evidence="6">The sequence shown here is derived from an EMBL/GenBank/DDBJ whole genome shotgun (WGS) entry which is preliminary data.</text>
</comment>
<sequence length="294" mass="31180">MTLDQLRIFIAVAAREHVKQAASVLHLSPSAVSAAIQALEARHGVPLFERVGRGIRLTQAGHLFLAQAQTVLAQADAAEALLEELAGGTRGRLVLGASQTIASYWLPRHLASFRLANPEIELELSIGNSATVAEAVRQGRAELGFIEGEVQEPDLLRTQVARDAMVLLVAPGHGWGRKVNQAEITATPWVLREPGSGTRAVFETAMAARDIDPASLNLALELPSNEAVRGAVEAGLGATILSSSVAAPSLEAGLLRQVEFPLPDRSFYLLRAAKTRSSPAARAFMARLGVSVAQ</sequence>
<evidence type="ECO:0000313" key="6">
    <source>
        <dbReference type="EMBL" id="GAN81506.1"/>
    </source>
</evidence>
<dbReference type="InterPro" id="IPR036388">
    <property type="entry name" value="WH-like_DNA-bd_sf"/>
</dbReference>
<accession>A0A0D6PJC8</accession>
<gene>
    <name evidence="6" type="ORF">Aam_097_031</name>
</gene>
<dbReference type="InterPro" id="IPR005119">
    <property type="entry name" value="LysR_subst-bd"/>
</dbReference>
<evidence type="ECO:0000256" key="4">
    <source>
        <dbReference type="ARBA" id="ARBA00023163"/>
    </source>
</evidence>
<proteinExistence type="inferred from homology"/>
<protein>
    <submittedName>
        <fullName evidence="6">Transcriptional regulator LysR</fullName>
    </submittedName>
</protein>
<evidence type="ECO:0000259" key="5">
    <source>
        <dbReference type="PROSITE" id="PS50931"/>
    </source>
</evidence>
<dbReference type="PROSITE" id="PS50931">
    <property type="entry name" value="HTH_LYSR"/>
    <property type="match status" value="1"/>
</dbReference>
<dbReference type="SUPFAM" id="SSF53850">
    <property type="entry name" value="Periplasmic binding protein-like II"/>
    <property type="match status" value="1"/>
</dbReference>
<dbReference type="Pfam" id="PF03466">
    <property type="entry name" value="LysR_substrate"/>
    <property type="match status" value="1"/>
</dbReference>
<dbReference type="PANTHER" id="PTHR30126">
    <property type="entry name" value="HTH-TYPE TRANSCRIPTIONAL REGULATOR"/>
    <property type="match status" value="1"/>
</dbReference>
<dbReference type="InterPro" id="IPR036390">
    <property type="entry name" value="WH_DNA-bd_sf"/>
</dbReference>
<keyword evidence="3" id="KW-0238">DNA-binding</keyword>
<dbReference type="PANTHER" id="PTHR30126:SF39">
    <property type="entry name" value="HTH-TYPE TRANSCRIPTIONAL REGULATOR CYSL"/>
    <property type="match status" value="1"/>
</dbReference>
<organism evidence="6 7">
    <name type="scientific">Acidocella aminolytica 101 = DSM 11237</name>
    <dbReference type="NCBI Taxonomy" id="1120923"/>
    <lineage>
        <taxon>Bacteria</taxon>
        <taxon>Pseudomonadati</taxon>
        <taxon>Pseudomonadota</taxon>
        <taxon>Alphaproteobacteria</taxon>
        <taxon>Acetobacterales</taxon>
        <taxon>Acidocellaceae</taxon>
        <taxon>Acidocella</taxon>
    </lineage>
</organism>